<accession>A0A2K1XYR1</accession>
<dbReference type="InParanoid" id="A0A2K1XYR1"/>
<reference evidence="1 2" key="1">
    <citation type="journal article" date="2006" name="Science">
        <title>The genome of black cottonwood, Populus trichocarpa (Torr. &amp; Gray).</title>
        <authorList>
            <person name="Tuskan G.A."/>
            <person name="Difazio S."/>
            <person name="Jansson S."/>
            <person name="Bohlmann J."/>
            <person name="Grigoriev I."/>
            <person name="Hellsten U."/>
            <person name="Putnam N."/>
            <person name="Ralph S."/>
            <person name="Rombauts S."/>
            <person name="Salamov A."/>
            <person name="Schein J."/>
            <person name="Sterck L."/>
            <person name="Aerts A."/>
            <person name="Bhalerao R.R."/>
            <person name="Bhalerao R.P."/>
            <person name="Blaudez D."/>
            <person name="Boerjan W."/>
            <person name="Brun A."/>
            <person name="Brunner A."/>
            <person name="Busov V."/>
            <person name="Campbell M."/>
            <person name="Carlson J."/>
            <person name="Chalot M."/>
            <person name="Chapman J."/>
            <person name="Chen G.L."/>
            <person name="Cooper D."/>
            <person name="Coutinho P.M."/>
            <person name="Couturier J."/>
            <person name="Covert S."/>
            <person name="Cronk Q."/>
            <person name="Cunningham R."/>
            <person name="Davis J."/>
            <person name="Degroeve S."/>
            <person name="Dejardin A."/>
            <person name="Depamphilis C."/>
            <person name="Detter J."/>
            <person name="Dirks B."/>
            <person name="Dubchak I."/>
            <person name="Duplessis S."/>
            <person name="Ehlting J."/>
            <person name="Ellis B."/>
            <person name="Gendler K."/>
            <person name="Goodstein D."/>
            <person name="Gribskov M."/>
            <person name="Grimwood J."/>
            <person name="Groover A."/>
            <person name="Gunter L."/>
            <person name="Hamberger B."/>
            <person name="Heinze B."/>
            <person name="Helariutta Y."/>
            <person name="Henrissat B."/>
            <person name="Holligan D."/>
            <person name="Holt R."/>
            <person name="Huang W."/>
            <person name="Islam-Faridi N."/>
            <person name="Jones S."/>
            <person name="Jones-Rhoades M."/>
            <person name="Jorgensen R."/>
            <person name="Joshi C."/>
            <person name="Kangasjarvi J."/>
            <person name="Karlsson J."/>
            <person name="Kelleher C."/>
            <person name="Kirkpatrick R."/>
            <person name="Kirst M."/>
            <person name="Kohler A."/>
            <person name="Kalluri U."/>
            <person name="Larimer F."/>
            <person name="Leebens-Mack J."/>
            <person name="Leple J.C."/>
            <person name="Locascio P."/>
            <person name="Lou Y."/>
            <person name="Lucas S."/>
            <person name="Martin F."/>
            <person name="Montanini B."/>
            <person name="Napoli C."/>
            <person name="Nelson D.R."/>
            <person name="Nelson C."/>
            <person name="Nieminen K."/>
            <person name="Nilsson O."/>
            <person name="Pereda V."/>
            <person name="Peter G."/>
            <person name="Philippe R."/>
            <person name="Pilate G."/>
            <person name="Poliakov A."/>
            <person name="Razumovskaya J."/>
            <person name="Richardson P."/>
            <person name="Rinaldi C."/>
            <person name="Ritland K."/>
            <person name="Rouze P."/>
            <person name="Ryaboy D."/>
            <person name="Schmutz J."/>
            <person name="Schrader J."/>
            <person name="Segerman B."/>
            <person name="Shin H."/>
            <person name="Siddiqui A."/>
            <person name="Sterky F."/>
            <person name="Terry A."/>
            <person name="Tsai C.J."/>
            <person name="Uberbacher E."/>
            <person name="Unneberg P."/>
            <person name="Vahala J."/>
            <person name="Wall K."/>
            <person name="Wessler S."/>
            <person name="Yang G."/>
            <person name="Yin T."/>
            <person name="Douglas C."/>
            <person name="Marra M."/>
            <person name="Sandberg G."/>
            <person name="Van de Peer Y."/>
            <person name="Rokhsar D."/>
        </authorList>
    </citation>
    <scope>NUCLEOTIDE SEQUENCE [LARGE SCALE GENOMIC DNA]</scope>
    <source>
        <strain evidence="2">cv. Nisqually</strain>
    </source>
</reference>
<dbReference type="Proteomes" id="UP000006729">
    <property type="component" value="Chromosome 13"/>
</dbReference>
<evidence type="ECO:0000313" key="2">
    <source>
        <dbReference type="Proteomes" id="UP000006729"/>
    </source>
</evidence>
<name>A0A2K1XYR1_POPTR</name>
<proteinExistence type="predicted"/>
<organism evidence="1 2">
    <name type="scientific">Populus trichocarpa</name>
    <name type="common">Western balsam poplar</name>
    <name type="synonym">Populus balsamifera subsp. trichocarpa</name>
    <dbReference type="NCBI Taxonomy" id="3694"/>
    <lineage>
        <taxon>Eukaryota</taxon>
        <taxon>Viridiplantae</taxon>
        <taxon>Streptophyta</taxon>
        <taxon>Embryophyta</taxon>
        <taxon>Tracheophyta</taxon>
        <taxon>Spermatophyta</taxon>
        <taxon>Magnoliopsida</taxon>
        <taxon>eudicotyledons</taxon>
        <taxon>Gunneridae</taxon>
        <taxon>Pentapetalae</taxon>
        <taxon>rosids</taxon>
        <taxon>fabids</taxon>
        <taxon>Malpighiales</taxon>
        <taxon>Salicaceae</taxon>
        <taxon>Saliceae</taxon>
        <taxon>Populus</taxon>
    </lineage>
</organism>
<gene>
    <name evidence="1" type="ORF">POPTR_013G003800</name>
</gene>
<evidence type="ECO:0000313" key="1">
    <source>
        <dbReference type="EMBL" id="PNT05923.1"/>
    </source>
</evidence>
<protein>
    <submittedName>
        <fullName evidence="1">Uncharacterized protein</fullName>
    </submittedName>
</protein>
<sequence>MKVSDAVQLEQANIIHPLGIQEPAIIQNTSKDSAASWYTGPNRNVTTILLQFSKPPHCVCSINHTRTGFQALKSGQSKLSKHCQHPQGDRAGSRLCIPSCTCCFPSVVF</sequence>
<dbReference type="EMBL" id="CM009302">
    <property type="protein sequence ID" value="PNT05923.1"/>
    <property type="molecule type" value="Genomic_DNA"/>
</dbReference>
<dbReference type="AlphaFoldDB" id="A0A2K1XYR1"/>
<keyword evidence="2" id="KW-1185">Reference proteome</keyword>